<dbReference type="Pfam" id="PF00199">
    <property type="entry name" value="Catalase"/>
    <property type="match status" value="1"/>
</dbReference>
<dbReference type="GO" id="GO:0005737">
    <property type="term" value="C:cytoplasm"/>
    <property type="evidence" value="ECO:0007669"/>
    <property type="project" value="TreeGrafter"/>
</dbReference>
<dbReference type="Gene3D" id="2.40.180.10">
    <property type="entry name" value="Catalase core domain"/>
    <property type="match status" value="1"/>
</dbReference>
<dbReference type="PROSITE" id="PS51402">
    <property type="entry name" value="CATALASE_3"/>
    <property type="match status" value="1"/>
</dbReference>
<comment type="caution">
    <text evidence="5">The sequence shown here is derived from an EMBL/GenBank/DDBJ whole genome shotgun (WGS) entry which is preliminary data.</text>
</comment>
<dbReference type="SMART" id="SM01060">
    <property type="entry name" value="Catalase"/>
    <property type="match status" value="1"/>
</dbReference>
<proteinExistence type="predicted"/>
<dbReference type="InterPro" id="IPR024708">
    <property type="entry name" value="Catalase_AS"/>
</dbReference>
<dbReference type="GO" id="GO:0042744">
    <property type="term" value="P:hydrogen peroxide catabolic process"/>
    <property type="evidence" value="ECO:0007669"/>
    <property type="project" value="TreeGrafter"/>
</dbReference>
<keyword evidence="6" id="KW-1185">Reference proteome</keyword>
<evidence type="ECO:0000256" key="2">
    <source>
        <dbReference type="ARBA" id="ARBA00012314"/>
    </source>
</evidence>
<evidence type="ECO:0000313" key="6">
    <source>
        <dbReference type="Proteomes" id="UP000052230"/>
    </source>
</evidence>
<organism evidence="5 6">
    <name type="scientific">Xanthomonas citri pv. citri</name>
    <dbReference type="NCBI Taxonomy" id="611301"/>
    <lineage>
        <taxon>Bacteria</taxon>
        <taxon>Pseudomonadati</taxon>
        <taxon>Pseudomonadota</taxon>
        <taxon>Gammaproteobacteria</taxon>
        <taxon>Lysobacterales</taxon>
        <taxon>Lysobacteraceae</taxon>
        <taxon>Xanthomonas</taxon>
    </lineage>
</organism>
<dbReference type="Proteomes" id="UP000052230">
    <property type="component" value="Unassembled WGS sequence"/>
</dbReference>
<sequence>MRPGHLMVLALLAPTLIAPPVFAQSVLTRDNGAKVGDNQNSQTAGATGPTLLQDVQLIQKLQRFDRERIPERVVHARGTGVKGEFTATADLSNLTKAKVFSAGEKTPFFVGGAWQPLAGDAARSAWLRHQVLHQRRQLGSGRQQLPHVLHSRCDQVPRHGACVQAGSAHQSG</sequence>
<dbReference type="AlphaFoldDB" id="A0A0U5BZ32"/>
<dbReference type="InterPro" id="IPR018028">
    <property type="entry name" value="Catalase"/>
</dbReference>
<dbReference type="GO" id="GO:0042542">
    <property type="term" value="P:response to hydrogen peroxide"/>
    <property type="evidence" value="ECO:0007669"/>
    <property type="project" value="TreeGrafter"/>
</dbReference>
<dbReference type="PROSITE" id="PS00438">
    <property type="entry name" value="CATALASE_2"/>
    <property type="match status" value="1"/>
</dbReference>
<dbReference type="EC" id="1.11.1.6" evidence="2"/>
<dbReference type="PANTHER" id="PTHR11465">
    <property type="entry name" value="CATALASE"/>
    <property type="match status" value="1"/>
</dbReference>
<dbReference type="InterPro" id="IPR011614">
    <property type="entry name" value="Catalase_core"/>
</dbReference>
<evidence type="ECO:0000259" key="4">
    <source>
        <dbReference type="SMART" id="SM01060"/>
    </source>
</evidence>
<dbReference type="SMR" id="A0A0U5BZ32"/>
<reference evidence="5 6" key="1">
    <citation type="submission" date="2014-09" db="EMBL/GenBank/DDBJ databases">
        <authorList>
            <person name="Regsiter A."/>
        </authorList>
    </citation>
    <scope>NUCLEOTIDE SEQUENCE [LARGE SCALE GENOMIC DNA]</scope>
</reference>
<dbReference type="GO" id="GO:0004096">
    <property type="term" value="F:catalase activity"/>
    <property type="evidence" value="ECO:0007669"/>
    <property type="project" value="UniProtKB-EC"/>
</dbReference>
<name>A0A0U5BZ32_XANCI</name>
<evidence type="ECO:0000313" key="5">
    <source>
        <dbReference type="EMBL" id="CEG18800.1"/>
    </source>
</evidence>
<protein>
    <recommendedName>
        <fullName evidence="3">Catalase</fullName>
        <ecNumber evidence="2">1.11.1.6</ecNumber>
    </recommendedName>
</protein>
<dbReference type="PANTHER" id="PTHR11465:SF23">
    <property type="entry name" value="CATALASE-2"/>
    <property type="match status" value="1"/>
</dbReference>
<feature type="domain" description="Catalase core" evidence="4">
    <location>
        <begin position="28"/>
        <end position="172"/>
    </location>
</feature>
<dbReference type="SUPFAM" id="SSF56634">
    <property type="entry name" value="Heme-dependent catalase-like"/>
    <property type="match status" value="1"/>
</dbReference>
<accession>A0A0U5BZ32</accession>
<gene>
    <name evidence="5" type="primary">catB</name>
    <name evidence="5" type="ORF">XAC3562_890122</name>
</gene>
<dbReference type="GO" id="GO:0020037">
    <property type="term" value="F:heme binding"/>
    <property type="evidence" value="ECO:0007669"/>
    <property type="project" value="InterPro"/>
</dbReference>
<dbReference type="Gene3D" id="6.10.10.30">
    <property type="entry name" value="Catalase hpii, N-terminal domain-like"/>
    <property type="match status" value="1"/>
</dbReference>
<evidence type="ECO:0000256" key="1">
    <source>
        <dbReference type="ARBA" id="ARBA00001971"/>
    </source>
</evidence>
<dbReference type="InterPro" id="IPR020835">
    <property type="entry name" value="Catalase_sf"/>
</dbReference>
<dbReference type="EMBL" id="CCXZ01000187">
    <property type="protein sequence ID" value="CEG18800.1"/>
    <property type="molecule type" value="Genomic_DNA"/>
</dbReference>
<evidence type="ECO:0000256" key="3">
    <source>
        <dbReference type="ARBA" id="ARBA00014132"/>
    </source>
</evidence>
<comment type="cofactor">
    <cofactor evidence="1">
        <name>heme</name>
        <dbReference type="ChEBI" id="CHEBI:30413"/>
    </cofactor>
</comment>